<dbReference type="InParanoid" id="D3BQZ2"/>
<evidence type="ECO:0000259" key="2">
    <source>
        <dbReference type="PROSITE" id="PS50404"/>
    </source>
</evidence>
<comment type="similarity">
    <text evidence="1">Belongs to the GST superfamily. Zeta family.</text>
</comment>
<dbReference type="SUPFAM" id="SSF52833">
    <property type="entry name" value="Thioredoxin-like"/>
    <property type="match status" value="2"/>
</dbReference>
<dbReference type="PANTHER" id="PTHR42673:SF4">
    <property type="entry name" value="MALEYLACETOACETATE ISOMERASE"/>
    <property type="match status" value="1"/>
</dbReference>
<dbReference type="InterPro" id="IPR034330">
    <property type="entry name" value="GST_Zeta_C"/>
</dbReference>
<feature type="domain" description="GST N-terminal" evidence="2">
    <location>
        <begin position="208"/>
        <end position="289"/>
    </location>
</feature>
<feature type="domain" description="GST N-terminal" evidence="2">
    <location>
        <begin position="3"/>
        <end position="84"/>
    </location>
</feature>
<dbReference type="InterPro" id="IPR010987">
    <property type="entry name" value="Glutathione-S-Trfase_C-like"/>
</dbReference>
<dbReference type="Proteomes" id="UP000001396">
    <property type="component" value="Unassembled WGS sequence"/>
</dbReference>
<dbReference type="PROSITE" id="PS50405">
    <property type="entry name" value="GST_CTER"/>
    <property type="match status" value="2"/>
</dbReference>
<dbReference type="CDD" id="cd03191">
    <property type="entry name" value="GST_C_Zeta"/>
    <property type="match status" value="2"/>
</dbReference>
<sequence>MSKNIVLYSYWRSSCSWRVRAALAFKKIDYEYRAIDLIKNVQSSNEYTKINPMKSVPTLVIDNQVLGQSLAILEYLEETRPHPPLLPSKPQDRATVRQMMQIIGSDIQPLQNRKVINKVAELTGNEENKQIWAAMWITNGFEGLERLLEKHSGTYCFGDSVTLADLLLPAQVNNANKFKVDLSPFPNILRINKTLNDLNEFKQTKPSAQPDVDNYWRSSCSWRVRVALALKKIDYEYRAVHLVKKDQTTEEYTKLNPMKIVPTLIIDGNVLGQSLAILEYLEETRPEPALLPSKPQDRAVVRQMMQIIGSDIQPLQNLKVINKVAELTGDDKNKQVWAATWIANGFNGLEKLLEKHSGKYCFGDTITFADLLLPAQVFNAHRFNVDLTPYPNVVRINNSLAEIPEFQAALPTSQPDVEC</sequence>
<keyword evidence="5" id="KW-1185">Reference proteome</keyword>
<dbReference type="InterPro" id="IPR036249">
    <property type="entry name" value="Thioredoxin-like_sf"/>
</dbReference>
<dbReference type="FunFam" id="1.20.1050.10:FF:000017">
    <property type="entry name" value="Maleylacetoacetate isomerase"/>
    <property type="match status" value="1"/>
</dbReference>
<dbReference type="Gene3D" id="1.20.1050.10">
    <property type="match status" value="2"/>
</dbReference>
<organism evidence="4 5">
    <name type="scientific">Heterostelium pallidum (strain ATCC 26659 / Pp 5 / PN500)</name>
    <name type="common">Cellular slime mold</name>
    <name type="synonym">Polysphondylium pallidum</name>
    <dbReference type="NCBI Taxonomy" id="670386"/>
    <lineage>
        <taxon>Eukaryota</taxon>
        <taxon>Amoebozoa</taxon>
        <taxon>Evosea</taxon>
        <taxon>Eumycetozoa</taxon>
        <taxon>Dictyostelia</taxon>
        <taxon>Acytosteliales</taxon>
        <taxon>Acytosteliaceae</taxon>
        <taxon>Heterostelium</taxon>
    </lineage>
</organism>
<evidence type="ECO:0000313" key="5">
    <source>
        <dbReference type="Proteomes" id="UP000001396"/>
    </source>
</evidence>
<evidence type="ECO:0000313" key="4">
    <source>
        <dbReference type="EMBL" id="EFA76178.1"/>
    </source>
</evidence>
<dbReference type="RefSeq" id="XP_020428311.1">
    <property type="nucleotide sequence ID" value="XM_020581171.1"/>
</dbReference>
<dbReference type="AlphaFoldDB" id="D3BQZ2"/>
<dbReference type="CDD" id="cd03042">
    <property type="entry name" value="GST_N_Zeta"/>
    <property type="match status" value="2"/>
</dbReference>
<dbReference type="InterPro" id="IPR040079">
    <property type="entry name" value="Glutathione_S-Trfase"/>
</dbReference>
<dbReference type="GeneID" id="31365864"/>
<dbReference type="Pfam" id="PF14497">
    <property type="entry name" value="GST_C_3"/>
    <property type="match status" value="2"/>
</dbReference>
<dbReference type="InterPro" id="IPR034333">
    <property type="entry name" value="GST_Zeta_N"/>
</dbReference>
<accession>D3BQZ2</accession>
<dbReference type="SFLD" id="SFLDS00019">
    <property type="entry name" value="Glutathione_Transferase_(cytos"/>
    <property type="match status" value="2"/>
</dbReference>
<dbReference type="OMA" id="WHQATIR"/>
<dbReference type="GO" id="GO:0006559">
    <property type="term" value="P:L-phenylalanine catabolic process"/>
    <property type="evidence" value="ECO:0007669"/>
    <property type="project" value="TreeGrafter"/>
</dbReference>
<protein>
    <submittedName>
        <fullName evidence="4">Maleylacetoacetate isomerase</fullName>
    </submittedName>
</protein>
<dbReference type="Gene3D" id="3.40.30.10">
    <property type="entry name" value="Glutaredoxin"/>
    <property type="match status" value="2"/>
</dbReference>
<dbReference type="GO" id="GO:0004364">
    <property type="term" value="F:glutathione transferase activity"/>
    <property type="evidence" value="ECO:0007669"/>
    <property type="project" value="TreeGrafter"/>
</dbReference>
<dbReference type="InterPro" id="IPR004045">
    <property type="entry name" value="Glutathione_S-Trfase_N"/>
</dbReference>
<dbReference type="EMBL" id="ADBJ01000049">
    <property type="protein sequence ID" value="EFA76178.1"/>
    <property type="molecule type" value="Genomic_DNA"/>
</dbReference>
<proteinExistence type="inferred from homology"/>
<gene>
    <name evidence="4" type="primary">mai</name>
    <name evidence="4" type="ORF">PPL_10395</name>
</gene>
<dbReference type="GO" id="GO:0005739">
    <property type="term" value="C:mitochondrion"/>
    <property type="evidence" value="ECO:0007669"/>
    <property type="project" value="TreeGrafter"/>
</dbReference>
<dbReference type="InterPro" id="IPR005955">
    <property type="entry name" value="GST_Zeta"/>
</dbReference>
<dbReference type="FunFam" id="1.20.1050.10:FF:000010">
    <property type="entry name" value="Maleylacetoacetate isomerase isoform 1"/>
    <property type="match status" value="1"/>
</dbReference>
<dbReference type="NCBIfam" id="TIGR01262">
    <property type="entry name" value="maiA"/>
    <property type="match status" value="2"/>
</dbReference>
<comment type="caution">
    <text evidence="4">The sequence shown here is derived from an EMBL/GenBank/DDBJ whole genome shotgun (WGS) entry which is preliminary data.</text>
</comment>
<evidence type="ECO:0000259" key="3">
    <source>
        <dbReference type="PROSITE" id="PS50405"/>
    </source>
</evidence>
<dbReference type="PROSITE" id="PS50404">
    <property type="entry name" value="GST_NTER"/>
    <property type="match status" value="2"/>
</dbReference>
<dbReference type="Pfam" id="PF13409">
    <property type="entry name" value="GST_N_2"/>
    <property type="match status" value="1"/>
</dbReference>
<dbReference type="InterPro" id="IPR004046">
    <property type="entry name" value="GST_C"/>
</dbReference>
<evidence type="ECO:0000256" key="1">
    <source>
        <dbReference type="ARBA" id="ARBA00010007"/>
    </source>
</evidence>
<reference evidence="4 5" key="1">
    <citation type="journal article" date="2011" name="Genome Res.">
        <title>Phylogeny-wide analysis of social amoeba genomes highlights ancient origins for complex intercellular communication.</title>
        <authorList>
            <person name="Heidel A.J."/>
            <person name="Lawal H.M."/>
            <person name="Felder M."/>
            <person name="Schilde C."/>
            <person name="Helps N.R."/>
            <person name="Tunggal B."/>
            <person name="Rivero F."/>
            <person name="John U."/>
            <person name="Schleicher M."/>
            <person name="Eichinger L."/>
            <person name="Platzer M."/>
            <person name="Noegel A.A."/>
            <person name="Schaap P."/>
            <person name="Gloeckner G."/>
        </authorList>
    </citation>
    <scope>NUCLEOTIDE SEQUENCE [LARGE SCALE GENOMIC DNA]</scope>
    <source>
        <strain evidence="5">ATCC 26659 / Pp 5 / PN500</strain>
    </source>
</reference>
<dbReference type="GO" id="GO:0006749">
    <property type="term" value="P:glutathione metabolic process"/>
    <property type="evidence" value="ECO:0007669"/>
    <property type="project" value="TreeGrafter"/>
</dbReference>
<dbReference type="Pfam" id="PF02798">
    <property type="entry name" value="GST_N"/>
    <property type="match status" value="1"/>
</dbReference>
<dbReference type="InterPro" id="IPR036282">
    <property type="entry name" value="Glutathione-S-Trfase_C_sf"/>
</dbReference>
<dbReference type="STRING" id="670386.D3BQZ2"/>
<dbReference type="SFLD" id="SFLDG00358">
    <property type="entry name" value="Main_(cytGST)"/>
    <property type="match status" value="2"/>
</dbReference>
<dbReference type="SUPFAM" id="SSF47616">
    <property type="entry name" value="GST C-terminal domain-like"/>
    <property type="match status" value="2"/>
</dbReference>
<feature type="domain" description="GST C-terminal" evidence="3">
    <location>
        <begin position="294"/>
        <end position="419"/>
    </location>
</feature>
<dbReference type="PANTHER" id="PTHR42673">
    <property type="entry name" value="MALEYLACETOACETATE ISOMERASE"/>
    <property type="match status" value="1"/>
</dbReference>
<name>D3BQZ2_HETP5</name>
<dbReference type="PROSITE" id="PS51354">
    <property type="entry name" value="GLUTAREDOXIN_2"/>
    <property type="match status" value="1"/>
</dbReference>
<dbReference type="GO" id="GO:0016034">
    <property type="term" value="F:maleylacetoacetate isomerase activity"/>
    <property type="evidence" value="ECO:0007669"/>
    <property type="project" value="TreeGrafter"/>
</dbReference>
<keyword evidence="4" id="KW-0413">Isomerase</keyword>
<feature type="domain" description="GST C-terminal" evidence="3">
    <location>
        <begin position="89"/>
        <end position="214"/>
    </location>
</feature>